<evidence type="ECO:0000313" key="2">
    <source>
        <dbReference type="Proteomes" id="UP001189429"/>
    </source>
</evidence>
<dbReference type="Proteomes" id="UP001189429">
    <property type="component" value="Unassembled WGS sequence"/>
</dbReference>
<organism evidence="1 2">
    <name type="scientific">Prorocentrum cordatum</name>
    <dbReference type="NCBI Taxonomy" id="2364126"/>
    <lineage>
        <taxon>Eukaryota</taxon>
        <taxon>Sar</taxon>
        <taxon>Alveolata</taxon>
        <taxon>Dinophyceae</taxon>
        <taxon>Prorocentrales</taxon>
        <taxon>Prorocentraceae</taxon>
        <taxon>Prorocentrum</taxon>
    </lineage>
</organism>
<proteinExistence type="predicted"/>
<reference evidence="1" key="1">
    <citation type="submission" date="2023-10" db="EMBL/GenBank/DDBJ databases">
        <authorList>
            <person name="Chen Y."/>
            <person name="Shah S."/>
            <person name="Dougan E. K."/>
            <person name="Thang M."/>
            <person name="Chan C."/>
        </authorList>
    </citation>
    <scope>NUCLEOTIDE SEQUENCE [LARGE SCALE GENOMIC DNA]</scope>
</reference>
<gene>
    <name evidence="1" type="ORF">PCOR1329_LOCUS84866</name>
</gene>
<dbReference type="EMBL" id="CAUYUJ010022463">
    <property type="protein sequence ID" value="CAK0910798.1"/>
    <property type="molecule type" value="Genomic_DNA"/>
</dbReference>
<protein>
    <submittedName>
        <fullName evidence="1">Uncharacterized protein</fullName>
    </submittedName>
</protein>
<keyword evidence="2" id="KW-1185">Reference proteome</keyword>
<name>A0ABN9YGU6_9DINO</name>
<sequence>WGSRDRWHEQHTHLPYFTVSGSKITALQQCQEAEEGDEASRRVTVDLPARCSNLPGWSRGNAAASAKPLFNLHLIVRSAPTWRLLLKSGGGFL</sequence>
<evidence type="ECO:0000313" key="1">
    <source>
        <dbReference type="EMBL" id="CAK0910798.1"/>
    </source>
</evidence>
<comment type="caution">
    <text evidence="1">The sequence shown here is derived from an EMBL/GenBank/DDBJ whole genome shotgun (WGS) entry which is preliminary data.</text>
</comment>
<accession>A0ABN9YGU6</accession>
<feature type="non-terminal residue" evidence="1">
    <location>
        <position position="1"/>
    </location>
</feature>